<evidence type="ECO:0000256" key="2">
    <source>
        <dbReference type="ARBA" id="ARBA00009272"/>
    </source>
</evidence>
<keyword evidence="7" id="KW-1185">Reference proteome</keyword>
<comment type="caution">
    <text evidence="6">The sequence shown here is derived from an EMBL/GenBank/DDBJ whole genome shotgun (WGS) entry which is preliminary data.</text>
</comment>
<sequence>MIQQITSIPIQSVQSGKTITSNVQATPAEVTQSFGDFLQQAIDEVSAQEKNAQVQTVKFMAGQADVSQVMIASQQAELSLQLTTQIRNRVVEAYQEIMRTQV</sequence>
<keyword evidence="6" id="KW-0966">Cell projection</keyword>
<keyword evidence="6" id="KW-0282">Flagellum</keyword>
<dbReference type="RefSeq" id="WP_191202446.1">
    <property type="nucleotide sequence ID" value="NZ_JACXZA010000001.1"/>
</dbReference>
<comment type="similarity">
    <text evidence="2 4">Belongs to the FliE family.</text>
</comment>
<evidence type="ECO:0000256" key="3">
    <source>
        <dbReference type="ARBA" id="ARBA00023143"/>
    </source>
</evidence>
<accession>A0ABR8MQH0</accession>
<evidence type="ECO:0000256" key="1">
    <source>
        <dbReference type="ARBA" id="ARBA00004117"/>
    </source>
</evidence>
<dbReference type="InterPro" id="IPR001624">
    <property type="entry name" value="FliE"/>
</dbReference>
<dbReference type="EMBL" id="JACXZA010000001">
    <property type="protein sequence ID" value="MBD3918233.1"/>
    <property type="molecule type" value="Genomic_DNA"/>
</dbReference>
<name>A0ABR8MQH0_9BACL</name>
<evidence type="ECO:0000313" key="6">
    <source>
        <dbReference type="EMBL" id="MBD3918233.1"/>
    </source>
</evidence>
<reference evidence="6 7" key="1">
    <citation type="submission" date="2020-09" db="EMBL/GenBank/DDBJ databases">
        <title>Paenibacillus sp. strain PR3 16S rRNA gene Genome sequencing and assembly.</title>
        <authorList>
            <person name="Kim J."/>
        </authorList>
    </citation>
    <scope>NUCLEOTIDE SEQUENCE [LARGE SCALE GENOMIC DNA]</scope>
    <source>
        <strain evidence="6 7">PR3</strain>
    </source>
</reference>
<dbReference type="PANTHER" id="PTHR34653:SF1">
    <property type="entry name" value="FLAGELLAR HOOK-BASAL BODY COMPLEX PROTEIN FLIE"/>
    <property type="match status" value="1"/>
</dbReference>
<dbReference type="PANTHER" id="PTHR34653">
    <property type="match status" value="1"/>
</dbReference>
<evidence type="ECO:0000313" key="7">
    <source>
        <dbReference type="Proteomes" id="UP000609346"/>
    </source>
</evidence>
<keyword evidence="6" id="KW-0969">Cilium</keyword>
<dbReference type="PRINTS" id="PR01006">
    <property type="entry name" value="FLGHOOKFLIE"/>
</dbReference>
<dbReference type="Proteomes" id="UP000609346">
    <property type="component" value="Unassembled WGS sequence"/>
</dbReference>
<comment type="subcellular location">
    <subcellularLocation>
        <location evidence="1 4">Bacterial flagellum basal body</location>
    </subcellularLocation>
</comment>
<dbReference type="Pfam" id="PF02049">
    <property type="entry name" value="FliE"/>
    <property type="match status" value="1"/>
</dbReference>
<protein>
    <recommendedName>
        <fullName evidence="4 5">Flagellar hook-basal body complex protein FliE</fullName>
    </recommendedName>
</protein>
<keyword evidence="3 4" id="KW-0975">Bacterial flagellum</keyword>
<proteinExistence type="inferred from homology"/>
<dbReference type="HAMAP" id="MF_00724">
    <property type="entry name" value="FliE"/>
    <property type="match status" value="1"/>
</dbReference>
<dbReference type="NCBIfam" id="TIGR00205">
    <property type="entry name" value="fliE"/>
    <property type="match status" value="1"/>
</dbReference>
<evidence type="ECO:0000256" key="4">
    <source>
        <dbReference type="HAMAP-Rule" id="MF_00724"/>
    </source>
</evidence>
<evidence type="ECO:0000256" key="5">
    <source>
        <dbReference type="NCBIfam" id="TIGR00205"/>
    </source>
</evidence>
<organism evidence="6 7">
    <name type="scientific">Paenibacillus terricola</name>
    <dbReference type="NCBI Taxonomy" id="2763503"/>
    <lineage>
        <taxon>Bacteria</taxon>
        <taxon>Bacillati</taxon>
        <taxon>Bacillota</taxon>
        <taxon>Bacilli</taxon>
        <taxon>Bacillales</taxon>
        <taxon>Paenibacillaceae</taxon>
        <taxon>Paenibacillus</taxon>
    </lineage>
</organism>
<gene>
    <name evidence="4 6" type="primary">fliE</name>
    <name evidence="6" type="ORF">H8B09_05665</name>
</gene>